<evidence type="ECO:0008006" key="4">
    <source>
        <dbReference type="Google" id="ProtNLM"/>
    </source>
</evidence>
<dbReference type="EMBL" id="RZNX01000004">
    <property type="protein sequence ID" value="RUT30530.1"/>
    <property type="molecule type" value="Genomic_DNA"/>
</dbReference>
<evidence type="ECO:0000256" key="1">
    <source>
        <dbReference type="SAM" id="Phobius"/>
    </source>
</evidence>
<proteinExistence type="predicted"/>
<keyword evidence="1" id="KW-0812">Transmembrane</keyword>
<evidence type="ECO:0000313" key="3">
    <source>
        <dbReference type="Proteomes" id="UP000272464"/>
    </source>
</evidence>
<feature type="transmembrane region" description="Helical" evidence="1">
    <location>
        <begin position="72"/>
        <end position="90"/>
    </location>
</feature>
<protein>
    <recommendedName>
        <fullName evidence="4">Group-specific protein</fullName>
    </recommendedName>
</protein>
<reference evidence="2 3" key="1">
    <citation type="submission" date="2018-12" db="EMBL/GenBank/DDBJ databases">
        <authorList>
            <person name="Sun L."/>
            <person name="Chen Z."/>
        </authorList>
    </citation>
    <scope>NUCLEOTIDE SEQUENCE [LARGE SCALE GENOMIC DNA]</scope>
    <source>
        <strain evidence="2 3">3-5-3</strain>
    </source>
</reference>
<dbReference type="Proteomes" id="UP000272464">
    <property type="component" value="Unassembled WGS sequence"/>
</dbReference>
<comment type="caution">
    <text evidence="2">The sequence shown here is derived from an EMBL/GenBank/DDBJ whole genome shotgun (WGS) entry which is preliminary data.</text>
</comment>
<organism evidence="2 3">
    <name type="scientific">Paenibacillus zeisoli</name>
    <dbReference type="NCBI Taxonomy" id="2496267"/>
    <lineage>
        <taxon>Bacteria</taxon>
        <taxon>Bacillati</taxon>
        <taxon>Bacillota</taxon>
        <taxon>Bacilli</taxon>
        <taxon>Bacillales</taxon>
        <taxon>Paenibacillaceae</taxon>
        <taxon>Paenibacillus</taxon>
    </lineage>
</organism>
<evidence type="ECO:0000313" key="2">
    <source>
        <dbReference type="EMBL" id="RUT30530.1"/>
    </source>
</evidence>
<gene>
    <name evidence="2" type="ORF">EJP77_11910</name>
</gene>
<dbReference type="OrthoDB" id="2680657at2"/>
<keyword evidence="1" id="KW-0472">Membrane</keyword>
<accession>A0A3S1B4Y6</accession>
<feature type="transmembrane region" description="Helical" evidence="1">
    <location>
        <begin position="43"/>
        <end position="60"/>
    </location>
</feature>
<sequence length="97" mass="11348">MLWLKVAFIVVVFVCQMYVIRFQSSGEGKDERGREIQYKTNSTLYNVMYLGIIMLIVLNLLDIVSTKYLPDILLYLFLTLSVFGGVFTYINKTQRNY</sequence>
<keyword evidence="3" id="KW-1185">Reference proteome</keyword>
<dbReference type="RefSeq" id="WP_127199462.1">
    <property type="nucleotide sequence ID" value="NZ_RZNX01000004.1"/>
</dbReference>
<dbReference type="AlphaFoldDB" id="A0A3S1B4Y6"/>
<name>A0A3S1B4Y6_9BACL</name>
<keyword evidence="1" id="KW-1133">Transmembrane helix</keyword>
<feature type="transmembrane region" description="Helical" evidence="1">
    <location>
        <begin position="6"/>
        <end position="22"/>
    </location>
</feature>